<evidence type="ECO:0000313" key="3">
    <source>
        <dbReference type="Proteomes" id="UP000789396"/>
    </source>
</evidence>
<dbReference type="InterPro" id="IPR013784">
    <property type="entry name" value="Carb-bd-like_fold"/>
</dbReference>
<feature type="region of interest" description="Disordered" evidence="1">
    <location>
        <begin position="1"/>
        <end position="35"/>
    </location>
</feature>
<comment type="caution">
    <text evidence="2">The sequence shown here is derived from an EMBL/GenBank/DDBJ whole genome shotgun (WGS) entry which is preliminary data.</text>
</comment>
<name>A0A9N9D1P7_9GLOM</name>
<organism evidence="2 3">
    <name type="scientific">Racocetra fulgida</name>
    <dbReference type="NCBI Taxonomy" id="60492"/>
    <lineage>
        <taxon>Eukaryota</taxon>
        <taxon>Fungi</taxon>
        <taxon>Fungi incertae sedis</taxon>
        <taxon>Mucoromycota</taxon>
        <taxon>Glomeromycotina</taxon>
        <taxon>Glomeromycetes</taxon>
        <taxon>Diversisporales</taxon>
        <taxon>Gigasporaceae</taxon>
        <taxon>Racocetra</taxon>
    </lineage>
</organism>
<evidence type="ECO:0000313" key="2">
    <source>
        <dbReference type="EMBL" id="CAG8623709.1"/>
    </source>
</evidence>
<dbReference type="GO" id="GO:0030246">
    <property type="term" value="F:carbohydrate binding"/>
    <property type="evidence" value="ECO:0007669"/>
    <property type="project" value="InterPro"/>
</dbReference>
<sequence>MDATQQRDDLGSNSESNNLESNFLQGSIGNDEIDHENLSNQHSSLFDNGESKPNFGLDNALNLNKQNSDENKNEFACVFNVIDKNIDKDGVNNELNNIEKGKNPEFSVDYNINSNADGSKLTQNNQTQGPEYSNNTVGDGSNQTQTRKFFKKAALFKQFFSWRDNEDSPDVVKVVFHVHLPFAIENKGDPVVIGNIKELGKWKEPIVQLQLPSRHHSPTYWMSEPVSIPISAFDEGIRYRYAVYVSRKPDKKNKETGDLYPEVGKEFRFLENKGGNQFDLVEEIMIDGRKYLRKAREFDFLDFIFQSLTSENIKQKILEYQDILNKFQALTMSVADISFIEDCLQETKSKEKRIFLCVLLGYYVKYRQTYSLANYFSLRKSFPSIPFIECLEKYQPNSIPEDAHEALLTAISALVRHNALFCDLFDWLKMFAVAHVVDPNYSFIEALIDLRYNDEDMQKFIKHYIPKQVVPYINNIENNKTYARIADIDQLLNIWMDIIEHTQERDELLRKPFLTRVQAIISAGDATDLAKCLDKVPVELRNEVAEAFRIRAIQLLGHTYHEWNKQNSNSIQNILLNSQLNWTKEDFLETLRRVSLSSKVNLLMIFPKLLQFWFKFDDVKDEMSEIILEICNQWYQQFLDHFNDNTSSKTSFDDRNFAYAVFDNLSHIYPIIGNHHNIFMQLINIAIDRVKQCSENQILRATSLIIKTEPNIYMHYGEMIKGILNISIREADDNLLTKMQYICGCNSRVLNIPHELNEEIICYIMERLQKSYPISYENIATTAISLLRSAKFWILLLHATGHVEQLNKHQYVTQAKDLILKFSDMIKNESISIRYLQELLQYDNETLYQFFDSATTKRDSVILSKDNIYNLRKQCESYELISDQLRTFYTQFCPHGKVKDVQQFLDDINSRAKRLRNTTLKESQAPDHWEYHKKTRVAAERVHKTSKSQTFRNIFENIIQVKEDLTVEAVAQTLIPQVFEEYKKLCLEYLKWEELVCSKGSILWKNVSSVNHELDIMDNYIKMERNQKLLDTLTHLSQFPKQIERLKQLAAVVTIFKVTHTKDDWLDKLIKFFNGDYLWLGKLNDFFDKYFNHFLSAVDENCWELIKELSNASDFIIFLRSVAEHDIKNLINGVDEHSDERLIQEDTVSSLIQVKQFLLPLLNANSLSLKQFLHELRSITDANPSLGSKIALCNSSNMALQNMYNNISNRGEVTKEKIRNAVKKGTYTFKRVSKDDKCSVMLTYPSSTESKPYSLNDLHDLRGRALLISKPGAAVDLTAIHGEDALAKNVMDEFVVQVDLANEIINIASKLIQMGHFGYREFSRAAKGTEPLQKLEHELK</sequence>
<proteinExistence type="predicted"/>
<evidence type="ECO:0000256" key="1">
    <source>
        <dbReference type="SAM" id="MobiDB-lite"/>
    </source>
</evidence>
<dbReference type="EMBL" id="CAJVPZ010010822">
    <property type="protein sequence ID" value="CAG8623709.1"/>
    <property type="molecule type" value="Genomic_DNA"/>
</dbReference>
<feature type="compositionally biased region" description="Basic and acidic residues" evidence="1">
    <location>
        <begin position="1"/>
        <end position="10"/>
    </location>
</feature>
<feature type="compositionally biased region" description="Low complexity" evidence="1">
    <location>
        <begin position="12"/>
        <end position="22"/>
    </location>
</feature>
<feature type="region of interest" description="Disordered" evidence="1">
    <location>
        <begin position="113"/>
        <end position="141"/>
    </location>
</feature>
<gene>
    <name evidence="2" type="ORF">RFULGI_LOCUS7452</name>
</gene>
<accession>A0A9N9D1P7</accession>
<keyword evidence="3" id="KW-1185">Reference proteome</keyword>
<dbReference type="OrthoDB" id="2400221at2759"/>
<protein>
    <submittedName>
        <fullName evidence="2">4668_t:CDS:1</fullName>
    </submittedName>
</protein>
<feature type="non-terminal residue" evidence="2">
    <location>
        <position position="1"/>
    </location>
</feature>
<dbReference type="Proteomes" id="UP000789396">
    <property type="component" value="Unassembled WGS sequence"/>
</dbReference>
<dbReference type="SUPFAM" id="SSF49452">
    <property type="entry name" value="Starch-binding domain-like"/>
    <property type="match status" value="1"/>
</dbReference>
<reference evidence="2" key="1">
    <citation type="submission" date="2021-06" db="EMBL/GenBank/DDBJ databases">
        <authorList>
            <person name="Kallberg Y."/>
            <person name="Tangrot J."/>
            <person name="Rosling A."/>
        </authorList>
    </citation>
    <scope>NUCLEOTIDE SEQUENCE</scope>
    <source>
        <strain evidence="2">IN212</strain>
    </source>
</reference>